<gene>
    <name evidence="1" type="ORF">Bxe_A3509</name>
</gene>
<sequence length="692" mass="77314">MRLGVRFGMDGIALVYGNGKILARHADRNGKLITVDLSSFCSLESGHDVLLNSICRYIERLSARSAVNYLRSAVELGRALERLKIKDLPTDEAEWQELVCDVHETVILNKQSKASLETRATILLPVMNTFFRHFQDEDIIPAGVALPETTRGYNIASNVHLDAAVLGSTKADEANVCSGKLLCAISLSRTDAQYLDDIREELTARRSALKDALVSYWRTLKAHFEYGQAALASLDEEDVAARLRAHLDACDGMSWYDRNSSAFCNFNSEKGLAEYLLVITRRYGGLPTDEQARADKSIPSQIPLDLPTPPQLDLPFPMDFETDRKFHFSRMRLRWMLGRVTTRDIGVMSALLAMEHPNMTPEAITGARLIDKKGHRRIEFGDGGPTLTVTKHRAKAQKTALLSELSLEIVEFSSRCSPDLRESLRTSGSPIANLLFVPCAESGNGYIHPDHRNMVSFISGSSTRPWFGDLFPSLAFAGLERGSITIKKIRTTEGVLEWFRTGSIRSMSRKLGNESRTCIDHYLPPALLKAWNTRLIRRFQNLWIIVAAANEDWLLDVVDFSSLEELHAFIHDMLSVHDKFSSPLAAELHSRFGPQHAGLNADDPTSAWLSVSISKNSLAALYLYLEASMDISAKGKILDRCDSITKTTPRQFIDLALLLRHMLPDDNDPARRTAHEEATALVERLRSCCEIS</sequence>
<evidence type="ECO:0000313" key="1">
    <source>
        <dbReference type="EMBL" id="ABE29476.1"/>
    </source>
</evidence>
<proteinExistence type="predicted"/>
<accession>Q143L3</accession>
<protein>
    <submittedName>
        <fullName evidence="1">Uncharacterized protein</fullName>
    </submittedName>
</protein>
<keyword evidence="2" id="KW-1185">Reference proteome</keyword>
<dbReference type="STRING" id="266265.Bxe_A3509"/>
<name>Q143L3_PARXL</name>
<reference evidence="1 2" key="1">
    <citation type="journal article" date="2006" name="Proc. Natl. Acad. Sci. U.S.A.">
        <title>Burkholderia xenovorans LB400 harbors a multi-replicon, 9.73-Mbp genome shaped for versatility.</title>
        <authorList>
            <person name="Chain P.S."/>
            <person name="Denef V.J."/>
            <person name="Konstantinidis K.T."/>
            <person name="Vergez L.M."/>
            <person name="Agullo L."/>
            <person name="Reyes V.L."/>
            <person name="Hauser L."/>
            <person name="Cordova M."/>
            <person name="Gomez L."/>
            <person name="Gonzalez M."/>
            <person name="Land M."/>
            <person name="Lao V."/>
            <person name="Larimer F."/>
            <person name="LiPuma J.J."/>
            <person name="Mahenthiralingam E."/>
            <person name="Malfatti S.A."/>
            <person name="Marx C.J."/>
            <person name="Parnell J.J."/>
            <person name="Ramette A."/>
            <person name="Richardson P."/>
            <person name="Seeger M."/>
            <person name="Smith D."/>
            <person name="Spilker T."/>
            <person name="Sul W.J."/>
            <person name="Tsoi T.V."/>
            <person name="Ulrich L.E."/>
            <person name="Zhulin I.B."/>
            <person name="Tiedje J.M."/>
        </authorList>
    </citation>
    <scope>NUCLEOTIDE SEQUENCE [LARGE SCALE GENOMIC DNA]</scope>
    <source>
        <strain evidence="1 2">LB400</strain>
    </source>
</reference>
<dbReference type="eggNOG" id="ENOG5031BX8">
    <property type="taxonomic scope" value="Bacteria"/>
</dbReference>
<evidence type="ECO:0000313" key="2">
    <source>
        <dbReference type="Proteomes" id="UP000001817"/>
    </source>
</evidence>
<dbReference type="EMBL" id="CP000270">
    <property type="protein sequence ID" value="ABE29476.1"/>
    <property type="molecule type" value="Genomic_DNA"/>
</dbReference>
<dbReference type="KEGG" id="bxe:Bxe_A3509"/>
<dbReference type="Proteomes" id="UP000001817">
    <property type="component" value="Chromosome 1"/>
</dbReference>
<dbReference type="AlphaFoldDB" id="Q143L3"/>
<organism evidence="1 2">
    <name type="scientific">Paraburkholderia xenovorans (strain LB400)</name>
    <dbReference type="NCBI Taxonomy" id="266265"/>
    <lineage>
        <taxon>Bacteria</taxon>
        <taxon>Pseudomonadati</taxon>
        <taxon>Pseudomonadota</taxon>
        <taxon>Betaproteobacteria</taxon>
        <taxon>Burkholderiales</taxon>
        <taxon>Burkholderiaceae</taxon>
        <taxon>Paraburkholderia</taxon>
    </lineage>
</organism>